<accession>A0A177HXL1</accession>
<dbReference type="Proteomes" id="UP000077381">
    <property type="component" value="Unassembled WGS sequence"/>
</dbReference>
<sequence>MVVAATAAVADTPEAARRLLMPEAWAMAYSHGTEEQLTEQLEALFKECGGHPRTGGTPLVPPTRPPPVPGALRPDRAGGSVHGLPSP</sequence>
<reference evidence="2 3" key="1">
    <citation type="submission" date="2015-12" db="EMBL/GenBank/DDBJ databases">
        <title>Genome sequence of Streptomyces sp. G25.</title>
        <authorList>
            <person name="Poehlein A."/>
            <person name="Roettig A."/>
            <person name="Hiessl S."/>
            <person name="Hauschild P."/>
            <person name="Schauer J."/>
            <person name="Madkour M.H."/>
            <person name="Al-Ansari A.M."/>
            <person name="Almakishah N.H."/>
            <person name="Steinbuechel A."/>
            <person name="Daniel R."/>
        </authorList>
    </citation>
    <scope>NUCLEOTIDE SEQUENCE [LARGE SCALE GENOMIC DNA]</scope>
    <source>
        <strain evidence="3">G25(2015)</strain>
    </source>
</reference>
<dbReference type="AlphaFoldDB" id="A0A177HXL1"/>
<protein>
    <submittedName>
        <fullName evidence="2">Uncharacterized protein</fullName>
    </submittedName>
</protein>
<evidence type="ECO:0000313" key="3">
    <source>
        <dbReference type="Proteomes" id="UP000077381"/>
    </source>
</evidence>
<evidence type="ECO:0000313" key="2">
    <source>
        <dbReference type="EMBL" id="OAH14858.1"/>
    </source>
</evidence>
<keyword evidence="3" id="KW-1185">Reference proteome</keyword>
<feature type="region of interest" description="Disordered" evidence="1">
    <location>
        <begin position="48"/>
        <end position="87"/>
    </location>
</feature>
<feature type="compositionally biased region" description="Pro residues" evidence="1">
    <location>
        <begin position="59"/>
        <end position="69"/>
    </location>
</feature>
<evidence type="ECO:0000256" key="1">
    <source>
        <dbReference type="SAM" id="MobiDB-lite"/>
    </source>
</evidence>
<name>A0A177HXL1_9ACTN</name>
<dbReference type="EMBL" id="LOHS01000054">
    <property type="protein sequence ID" value="OAH14858.1"/>
    <property type="molecule type" value="Genomic_DNA"/>
</dbReference>
<gene>
    <name evidence="2" type="ORF">STSP_17800</name>
</gene>
<proteinExistence type="predicted"/>
<organism evidence="2 3">
    <name type="scientific">Streptomyces jeddahensis</name>
    <dbReference type="NCBI Taxonomy" id="1716141"/>
    <lineage>
        <taxon>Bacteria</taxon>
        <taxon>Bacillati</taxon>
        <taxon>Actinomycetota</taxon>
        <taxon>Actinomycetes</taxon>
        <taxon>Kitasatosporales</taxon>
        <taxon>Streptomycetaceae</taxon>
        <taxon>Streptomyces</taxon>
    </lineage>
</organism>
<comment type="caution">
    <text evidence="2">The sequence shown here is derived from an EMBL/GenBank/DDBJ whole genome shotgun (WGS) entry which is preliminary data.</text>
</comment>